<keyword evidence="1" id="KW-0472">Membrane</keyword>
<evidence type="ECO:0008006" key="4">
    <source>
        <dbReference type="Google" id="ProtNLM"/>
    </source>
</evidence>
<proteinExistence type="predicted"/>
<sequence length="164" mass="17404">MTETETPPRPAGRKLLIDMLILLALIALGAAGYVLAPLLTPRTDVTLPMSSCDLGATACTITLPNGGQVEVAIAPHPIPSLKPLQLRAIVSDATVRKIEIDFAGVDMKMGFNRPLLENLGDGRFSGQASLPVCITGKMPWEATVLIETGRTVIAAPFRFEAEGQ</sequence>
<evidence type="ECO:0000313" key="2">
    <source>
        <dbReference type="EMBL" id="MBK8523147.1"/>
    </source>
</evidence>
<keyword evidence="1" id="KW-1133">Transmembrane helix</keyword>
<dbReference type="EMBL" id="JADJUC010000002">
    <property type="protein sequence ID" value="MBK8523147.1"/>
    <property type="molecule type" value="Genomic_DNA"/>
</dbReference>
<evidence type="ECO:0000313" key="3">
    <source>
        <dbReference type="Proteomes" id="UP000886689"/>
    </source>
</evidence>
<keyword evidence="1" id="KW-0812">Transmembrane</keyword>
<protein>
    <recommendedName>
        <fullName evidence="4">YtkA-like domain-containing protein</fullName>
    </recommendedName>
</protein>
<organism evidence="2 3">
    <name type="scientific">Candidatus Proximibacter danicus</name>
    <dbReference type="NCBI Taxonomy" id="2954365"/>
    <lineage>
        <taxon>Bacteria</taxon>
        <taxon>Pseudomonadati</taxon>
        <taxon>Pseudomonadota</taxon>
        <taxon>Betaproteobacteria</taxon>
        <taxon>Candidatus Proximibacter</taxon>
    </lineage>
</organism>
<name>A0A9D7K1R6_9PROT</name>
<evidence type="ECO:0000256" key="1">
    <source>
        <dbReference type="SAM" id="Phobius"/>
    </source>
</evidence>
<dbReference type="Proteomes" id="UP000886689">
    <property type="component" value="Unassembled WGS sequence"/>
</dbReference>
<accession>A0A9D7K1R6</accession>
<gene>
    <name evidence="2" type="ORF">IPL58_02885</name>
</gene>
<feature type="transmembrane region" description="Helical" evidence="1">
    <location>
        <begin position="20"/>
        <end position="39"/>
    </location>
</feature>
<comment type="caution">
    <text evidence="2">The sequence shown here is derived from an EMBL/GenBank/DDBJ whole genome shotgun (WGS) entry which is preliminary data.</text>
</comment>
<dbReference type="AlphaFoldDB" id="A0A9D7K1R6"/>
<reference evidence="2" key="1">
    <citation type="submission" date="2020-10" db="EMBL/GenBank/DDBJ databases">
        <title>Connecting structure to function with the recovery of over 1000 high-quality activated sludge metagenome-assembled genomes encoding full-length rRNA genes using long-read sequencing.</title>
        <authorList>
            <person name="Singleton C.M."/>
            <person name="Petriglieri F."/>
            <person name="Kristensen J.M."/>
            <person name="Kirkegaard R.H."/>
            <person name="Michaelsen T.Y."/>
            <person name="Andersen M.H."/>
            <person name="Karst S.M."/>
            <person name="Dueholm M.S."/>
            <person name="Nielsen P.H."/>
            <person name="Albertsen M."/>
        </authorList>
    </citation>
    <scope>NUCLEOTIDE SEQUENCE</scope>
    <source>
        <strain evidence="2">Hirt_18-Q3-R61-65_BATAC.395</strain>
    </source>
</reference>